<evidence type="ECO:0000313" key="9">
    <source>
        <dbReference type="Proteomes" id="UP000836841"/>
    </source>
</evidence>
<sequence length="215" mass="23990">MEDLNFPICLLKMNLQCCQDLPSRVKRRLRRVKGVYAIIIDPAKGLVLVAGTAEPPALVKAVERTGQSAQIYGYEKDPTKAKTQFRPLLKRYATEEEEEPQDEPPPKPAEGDCPAPVRFGNMGPPPIACPVPVRGFGHPGLPMMPAYTLPRTMEPPGWLAPGPRPRLLTCSRPEVRPTKPPAPYPYDFYETKSYPASDSLFRYFSDDHAQPCTIM</sequence>
<gene>
    <name evidence="8" type="ORF">TAV2_LOCUS5568</name>
</gene>
<keyword evidence="1" id="KW-0488">Methylation</keyword>
<accession>A0AAU9RQQ8</accession>
<dbReference type="PANTHER" id="PTHR45868">
    <property type="entry name" value="HEAVY METAL-ASSOCIATED ISOPRENYLATED PLANT PROTEIN 33-RELATED"/>
    <property type="match status" value="1"/>
</dbReference>
<evidence type="ECO:0000256" key="2">
    <source>
        <dbReference type="ARBA" id="ARBA00022723"/>
    </source>
</evidence>
<evidence type="ECO:0000256" key="3">
    <source>
        <dbReference type="ARBA" id="ARBA00023288"/>
    </source>
</evidence>
<proteinExistence type="inferred from homology"/>
<keyword evidence="4" id="KW-0636">Prenylation</keyword>
<dbReference type="GO" id="GO:0046872">
    <property type="term" value="F:metal ion binding"/>
    <property type="evidence" value="ECO:0007669"/>
    <property type="project" value="UniProtKB-KW"/>
</dbReference>
<keyword evidence="3" id="KW-0449">Lipoprotein</keyword>
<evidence type="ECO:0000256" key="6">
    <source>
        <dbReference type="SAM" id="MobiDB-lite"/>
    </source>
</evidence>
<dbReference type="SUPFAM" id="SSF55008">
    <property type="entry name" value="HMA, heavy metal-associated domain"/>
    <property type="match status" value="1"/>
</dbReference>
<name>A0AAU9RQQ8_THLAR</name>
<evidence type="ECO:0000313" key="8">
    <source>
        <dbReference type="EMBL" id="CAH2045960.1"/>
    </source>
</evidence>
<dbReference type="Proteomes" id="UP000836841">
    <property type="component" value="Chromosome 2"/>
</dbReference>
<evidence type="ECO:0000256" key="4">
    <source>
        <dbReference type="ARBA" id="ARBA00023289"/>
    </source>
</evidence>
<keyword evidence="2" id="KW-0479">Metal-binding</keyword>
<dbReference type="InterPro" id="IPR036163">
    <property type="entry name" value="HMA_dom_sf"/>
</dbReference>
<evidence type="ECO:0000256" key="5">
    <source>
        <dbReference type="ARBA" id="ARBA00024045"/>
    </source>
</evidence>
<feature type="domain" description="HMA" evidence="7">
    <location>
        <begin position="6"/>
        <end position="70"/>
    </location>
</feature>
<evidence type="ECO:0000259" key="7">
    <source>
        <dbReference type="PROSITE" id="PS50846"/>
    </source>
</evidence>
<comment type="similarity">
    <text evidence="5">Belongs to the HIPP family.</text>
</comment>
<feature type="region of interest" description="Disordered" evidence="6">
    <location>
        <begin position="94"/>
        <end position="115"/>
    </location>
</feature>
<dbReference type="PANTHER" id="PTHR45868:SF47">
    <property type="entry name" value="HEAVY METAL-ASSOCIATED ISOPRENYLATED PLANT PROTEIN 42"/>
    <property type="match status" value="1"/>
</dbReference>
<protein>
    <recommendedName>
        <fullName evidence="7">HMA domain-containing protein</fullName>
    </recommendedName>
</protein>
<keyword evidence="9" id="KW-1185">Reference proteome</keyword>
<evidence type="ECO:0000256" key="1">
    <source>
        <dbReference type="ARBA" id="ARBA00022481"/>
    </source>
</evidence>
<dbReference type="PROSITE" id="PS50846">
    <property type="entry name" value="HMA_2"/>
    <property type="match status" value="1"/>
</dbReference>
<dbReference type="EMBL" id="OU466858">
    <property type="protein sequence ID" value="CAH2045960.1"/>
    <property type="molecule type" value="Genomic_DNA"/>
</dbReference>
<dbReference type="Gene3D" id="3.30.70.100">
    <property type="match status" value="1"/>
</dbReference>
<dbReference type="AlphaFoldDB" id="A0AAU9RQQ8"/>
<reference evidence="8 9" key="1">
    <citation type="submission" date="2022-03" db="EMBL/GenBank/DDBJ databases">
        <authorList>
            <person name="Nunn A."/>
            <person name="Chopra R."/>
            <person name="Nunn A."/>
            <person name="Contreras Garrido A."/>
        </authorList>
    </citation>
    <scope>NUCLEOTIDE SEQUENCE [LARGE SCALE GENOMIC DNA]</scope>
</reference>
<organism evidence="8 9">
    <name type="scientific">Thlaspi arvense</name>
    <name type="common">Field penny-cress</name>
    <dbReference type="NCBI Taxonomy" id="13288"/>
    <lineage>
        <taxon>Eukaryota</taxon>
        <taxon>Viridiplantae</taxon>
        <taxon>Streptophyta</taxon>
        <taxon>Embryophyta</taxon>
        <taxon>Tracheophyta</taxon>
        <taxon>Spermatophyta</taxon>
        <taxon>Magnoliopsida</taxon>
        <taxon>eudicotyledons</taxon>
        <taxon>Gunneridae</taxon>
        <taxon>Pentapetalae</taxon>
        <taxon>rosids</taxon>
        <taxon>malvids</taxon>
        <taxon>Brassicales</taxon>
        <taxon>Brassicaceae</taxon>
        <taxon>Thlaspideae</taxon>
        <taxon>Thlaspi</taxon>
    </lineage>
</organism>
<dbReference type="InterPro" id="IPR006121">
    <property type="entry name" value="HMA_dom"/>
</dbReference>
<dbReference type="Pfam" id="PF00403">
    <property type="entry name" value="HMA"/>
    <property type="match status" value="1"/>
</dbReference>